<organism evidence="8 9">
    <name type="scientific">Lentzea rhizosphaerae</name>
    <dbReference type="NCBI Taxonomy" id="2041025"/>
    <lineage>
        <taxon>Bacteria</taxon>
        <taxon>Bacillati</taxon>
        <taxon>Actinomycetota</taxon>
        <taxon>Actinomycetes</taxon>
        <taxon>Pseudonocardiales</taxon>
        <taxon>Pseudonocardiaceae</taxon>
        <taxon>Lentzea</taxon>
    </lineage>
</organism>
<dbReference type="PANTHER" id="PTHR35807:SF1">
    <property type="entry name" value="TRANSCRIPTIONAL REGULATOR REDD"/>
    <property type="match status" value="1"/>
</dbReference>
<feature type="domain" description="OmpR/PhoB-type" evidence="7">
    <location>
        <begin position="1"/>
        <end position="92"/>
    </location>
</feature>
<dbReference type="SMART" id="SM00862">
    <property type="entry name" value="Trans_reg_C"/>
    <property type="match status" value="1"/>
</dbReference>
<dbReference type="InterPro" id="IPR019734">
    <property type="entry name" value="TPR_rpt"/>
</dbReference>
<feature type="DNA-binding region" description="OmpR/PhoB-type" evidence="6">
    <location>
        <begin position="1"/>
        <end position="92"/>
    </location>
</feature>
<dbReference type="SUPFAM" id="SSF46894">
    <property type="entry name" value="C-terminal effector domain of the bipartite response regulators"/>
    <property type="match status" value="1"/>
</dbReference>
<keyword evidence="2" id="KW-0805">Transcription regulation</keyword>
<evidence type="ECO:0000256" key="3">
    <source>
        <dbReference type="ARBA" id="ARBA00023125"/>
    </source>
</evidence>
<reference evidence="9" key="1">
    <citation type="journal article" date="2019" name="Int. J. Syst. Evol. Microbiol.">
        <title>The Global Catalogue of Microorganisms (GCM) 10K type strain sequencing project: providing services to taxonomists for standard genome sequencing and annotation.</title>
        <authorList>
            <consortium name="The Broad Institute Genomics Platform"/>
            <consortium name="The Broad Institute Genome Sequencing Center for Infectious Disease"/>
            <person name="Wu L."/>
            <person name="Ma J."/>
        </authorList>
    </citation>
    <scope>NUCLEOTIDE SEQUENCE [LARGE SCALE GENOMIC DNA]</scope>
    <source>
        <strain evidence="9">CGMCC 4.7405</strain>
    </source>
</reference>
<gene>
    <name evidence="8" type="ORF">ACFOWZ_35500</name>
</gene>
<keyword evidence="3 6" id="KW-0238">DNA-binding</keyword>
<dbReference type="SMART" id="SM01043">
    <property type="entry name" value="BTAD"/>
    <property type="match status" value="1"/>
</dbReference>
<dbReference type="InterPro" id="IPR051677">
    <property type="entry name" value="AfsR-DnrI-RedD_regulator"/>
</dbReference>
<evidence type="ECO:0000259" key="7">
    <source>
        <dbReference type="PROSITE" id="PS51755"/>
    </source>
</evidence>
<comment type="similarity">
    <text evidence="1">Belongs to the AfsR/DnrI/RedD regulatory family.</text>
</comment>
<dbReference type="PROSITE" id="PS51755">
    <property type="entry name" value="OMPR_PHOB"/>
    <property type="match status" value="1"/>
</dbReference>
<dbReference type="PROSITE" id="PS50005">
    <property type="entry name" value="TPR"/>
    <property type="match status" value="1"/>
</dbReference>
<dbReference type="InterPro" id="IPR011990">
    <property type="entry name" value="TPR-like_helical_dom_sf"/>
</dbReference>
<evidence type="ECO:0000313" key="8">
    <source>
        <dbReference type="EMBL" id="MFC3896811.1"/>
    </source>
</evidence>
<dbReference type="InterPro" id="IPR005158">
    <property type="entry name" value="BTAD"/>
</dbReference>
<keyword evidence="9" id="KW-1185">Reference proteome</keyword>
<evidence type="ECO:0000313" key="9">
    <source>
        <dbReference type="Proteomes" id="UP001595690"/>
    </source>
</evidence>
<accession>A0ABV8C4I8</accession>
<dbReference type="PANTHER" id="PTHR35807">
    <property type="entry name" value="TRANSCRIPTIONAL REGULATOR REDD-RELATED"/>
    <property type="match status" value="1"/>
</dbReference>
<evidence type="ECO:0000256" key="5">
    <source>
        <dbReference type="PROSITE-ProRule" id="PRU00339"/>
    </source>
</evidence>
<dbReference type="SUPFAM" id="SSF48452">
    <property type="entry name" value="TPR-like"/>
    <property type="match status" value="2"/>
</dbReference>
<dbReference type="Pfam" id="PF13424">
    <property type="entry name" value="TPR_12"/>
    <property type="match status" value="2"/>
</dbReference>
<dbReference type="Gene3D" id="1.10.10.10">
    <property type="entry name" value="Winged helix-like DNA-binding domain superfamily/Winged helix DNA-binding domain"/>
    <property type="match status" value="1"/>
</dbReference>
<keyword evidence="5" id="KW-0802">TPR repeat</keyword>
<dbReference type="Pfam" id="PF00486">
    <property type="entry name" value="Trans_reg_C"/>
    <property type="match status" value="1"/>
</dbReference>
<evidence type="ECO:0000256" key="1">
    <source>
        <dbReference type="ARBA" id="ARBA00005820"/>
    </source>
</evidence>
<keyword evidence="4" id="KW-0804">Transcription</keyword>
<dbReference type="InterPro" id="IPR001867">
    <property type="entry name" value="OmpR/PhoB-type_DNA-bd"/>
</dbReference>
<dbReference type="SUPFAM" id="SSF52540">
    <property type="entry name" value="P-loop containing nucleoside triphosphate hydrolases"/>
    <property type="match status" value="1"/>
</dbReference>
<evidence type="ECO:0000256" key="4">
    <source>
        <dbReference type="ARBA" id="ARBA00023163"/>
    </source>
</evidence>
<dbReference type="Gene3D" id="1.25.40.10">
    <property type="entry name" value="Tetratricopeptide repeat domain"/>
    <property type="match status" value="3"/>
</dbReference>
<dbReference type="Gene3D" id="3.40.50.300">
    <property type="entry name" value="P-loop containing nucleotide triphosphate hydrolases"/>
    <property type="match status" value="1"/>
</dbReference>
<dbReference type="Proteomes" id="UP001595690">
    <property type="component" value="Unassembled WGS sequence"/>
</dbReference>
<sequence>MPVGLHVLGQVELRVDGRLVEIGHARQRCVLAVLLVEANRVVTTEQLLDRVWADRLPYKARQVASNYVSRLRRLLAGEVPIVRQGGGYVLQVDPEAVDLHRFRRLVKQARGGDAAKSLALLEEAAGLWRGEAFEGLDTPWIAAVREGLARERFAADVDRVDLALAQGRHAALCAELSERADAHPLDERVTGQLMLALYRNGRQADALFRFDTIRVRLADEVGADPGPELRELHRRILNTDPALARAAAPDVPRQLPAPPVLTGRLAELTLLDETLAGTSGTVMISAIGGAGGIGKTWLALAWAHRHLDRFPDGQLFVDLHGFSPTEEPMAATVAVRGFLEALGVDPGRIPTDLDAQAALYRSQVAGRRMLIVLDNAVTTDQVIPLLPGGSACTVLVTGRTRLASLIDRHGVRHLQLDVLDRAEARALLAARLDADRVAAESATVDELVELCGSYPLALAITARNAAARPDLPLAEVAAELREFGLEMLDHDTDPAASLPAVLSWSLRRFTDEQRTVFGLLGIAPGPDITLPAVAALTGLPPVHARKALSALAEASLLERRPHGRYAMHDLVRAYAATTAHDLPDEVREAALVRVTDFYLHTAYEADRLLEPTRHDLQPDPPAPGVKPHPLSDADAAFAWLDAEHTALIASQRVAIALGRHNAVWQLAWVLAIFHARQGHHLRDELAMWRAAVDAAAHVPDPAIRTRTHRLLGHACCRLGMYEEAIRHLDESLLLAVRHGDTSQQAHTHLELAFTWERLGDDRQALDHARHTLELCRTLDHPVYEAQALNAVGWYAARLGDFDTARHHCRSALTLHRRHHHPPGEADALDSLGLIAHGAGDHREAIDHYLQALSVYRTLGNTYQVADSLENIGHPHTKLGQHDKARKTWQEALELYREQGRDDDAARVQRQLDDLPPASPQNV</sequence>
<comment type="caution">
    <text evidence="8">The sequence shown here is derived from an EMBL/GenBank/DDBJ whole genome shotgun (WGS) entry which is preliminary data.</text>
</comment>
<dbReference type="PRINTS" id="PR00364">
    <property type="entry name" value="DISEASERSIST"/>
</dbReference>
<protein>
    <submittedName>
        <fullName evidence="8">BTAD domain-containing putative transcriptional regulator</fullName>
    </submittedName>
</protein>
<dbReference type="CDD" id="cd15831">
    <property type="entry name" value="BTAD"/>
    <property type="match status" value="1"/>
</dbReference>
<dbReference type="InterPro" id="IPR036388">
    <property type="entry name" value="WH-like_DNA-bd_sf"/>
</dbReference>
<dbReference type="EMBL" id="JBHRZI010000030">
    <property type="protein sequence ID" value="MFC3896811.1"/>
    <property type="molecule type" value="Genomic_DNA"/>
</dbReference>
<dbReference type="InterPro" id="IPR016032">
    <property type="entry name" value="Sig_transdc_resp-reg_C-effctor"/>
</dbReference>
<dbReference type="InterPro" id="IPR027417">
    <property type="entry name" value="P-loop_NTPase"/>
</dbReference>
<name>A0ABV8C4I8_9PSEU</name>
<evidence type="ECO:0000256" key="2">
    <source>
        <dbReference type="ARBA" id="ARBA00023015"/>
    </source>
</evidence>
<dbReference type="Pfam" id="PF03704">
    <property type="entry name" value="BTAD"/>
    <property type="match status" value="1"/>
</dbReference>
<evidence type="ECO:0000256" key="6">
    <source>
        <dbReference type="PROSITE-ProRule" id="PRU01091"/>
    </source>
</evidence>
<feature type="repeat" description="TPR" evidence="5">
    <location>
        <begin position="865"/>
        <end position="898"/>
    </location>
</feature>
<proteinExistence type="inferred from homology"/>
<dbReference type="SMART" id="SM00028">
    <property type="entry name" value="TPR"/>
    <property type="match status" value="5"/>
</dbReference>
<dbReference type="RefSeq" id="WP_382378307.1">
    <property type="nucleotide sequence ID" value="NZ_JBHRZI010000030.1"/>
</dbReference>